<dbReference type="RefSeq" id="YP_010667109.1">
    <property type="nucleotide sequence ID" value="NC_070949.1"/>
</dbReference>
<protein>
    <submittedName>
        <fullName evidence="1">Uncharacterized protein</fullName>
    </submittedName>
</protein>
<dbReference type="KEGG" id="vg:77943221"/>
<sequence length="73" mass="8170">MAMEIEVGRITAYDNVNGQGIMAEVAFKDYEKTHQNIIVDVLLPLDKGASLFEVEEKAIEEAKRNLKELVSGF</sequence>
<dbReference type="EMBL" id="MN602881">
    <property type="protein sequence ID" value="QGF21980.1"/>
    <property type="molecule type" value="Genomic_DNA"/>
</dbReference>
<evidence type="ECO:0000313" key="1">
    <source>
        <dbReference type="EMBL" id="QGF21980.1"/>
    </source>
</evidence>
<reference evidence="1 2" key="1">
    <citation type="submission" date="2019-10" db="EMBL/GenBank/DDBJ databases">
        <title>Complete genome sequence of Erwinia phage Midgardsormr38.</title>
        <authorList>
            <person name="Dislers A."/>
            <person name="Zrelovs N."/>
            <person name="Kazaks A."/>
        </authorList>
    </citation>
    <scope>NUCLEOTIDE SEQUENCE [LARGE SCALE GENOMIC DNA]</scope>
</reference>
<dbReference type="Proteomes" id="UP000349651">
    <property type="component" value="Segment"/>
</dbReference>
<name>A0A5Q2F4I4_9CAUD</name>
<dbReference type="GeneID" id="77943221"/>
<proteinExistence type="predicted"/>
<accession>A0A5Q2F4I4</accession>
<organism evidence="1 2">
    <name type="scientific">Erwinia phage Midgardsormr38</name>
    <dbReference type="NCBI Taxonomy" id="2663326"/>
    <lineage>
        <taxon>Viruses</taxon>
        <taxon>Duplodnaviria</taxon>
        <taxon>Heunggongvirae</taxon>
        <taxon>Uroviricota</taxon>
        <taxon>Caudoviricetes</taxon>
        <taxon>Midgardsormrvirus</taxon>
        <taxon>Midgardsormrvirus midgardsormr38</taxon>
    </lineage>
</organism>
<evidence type="ECO:0000313" key="2">
    <source>
        <dbReference type="Proteomes" id="UP000349651"/>
    </source>
</evidence>
<keyword evidence="2" id="KW-1185">Reference proteome</keyword>